<dbReference type="SUPFAM" id="SSF55781">
    <property type="entry name" value="GAF domain-like"/>
    <property type="match status" value="1"/>
</dbReference>
<dbReference type="Proteomes" id="UP000618445">
    <property type="component" value="Unassembled WGS sequence"/>
</dbReference>
<evidence type="ECO:0000259" key="1">
    <source>
        <dbReference type="SMART" id="SM00065"/>
    </source>
</evidence>
<gene>
    <name evidence="2" type="ORF">H6G05_04175</name>
</gene>
<proteinExistence type="predicted"/>
<keyword evidence="3" id="KW-1185">Reference proteome</keyword>
<accession>A0ABR8C5N5</accession>
<feature type="domain" description="GAF" evidence="1">
    <location>
        <begin position="61"/>
        <end position="209"/>
    </location>
</feature>
<dbReference type="InterPro" id="IPR003018">
    <property type="entry name" value="GAF"/>
</dbReference>
<comment type="caution">
    <text evidence="2">The sequence shown here is derived from an EMBL/GenBank/DDBJ whole genome shotgun (WGS) entry which is preliminary data.</text>
</comment>
<evidence type="ECO:0000313" key="2">
    <source>
        <dbReference type="EMBL" id="MBD2316047.1"/>
    </source>
</evidence>
<dbReference type="InterPro" id="IPR029016">
    <property type="entry name" value="GAF-like_dom_sf"/>
</dbReference>
<organism evidence="2 3">
    <name type="scientific">Phormidium tenue FACHB-1050</name>
    <dbReference type="NCBI Taxonomy" id="2692857"/>
    <lineage>
        <taxon>Bacteria</taxon>
        <taxon>Bacillati</taxon>
        <taxon>Cyanobacteriota</taxon>
        <taxon>Cyanophyceae</taxon>
        <taxon>Oscillatoriophycideae</taxon>
        <taxon>Oscillatoriales</taxon>
        <taxon>Oscillatoriaceae</taxon>
        <taxon>Phormidium</taxon>
    </lineage>
</organism>
<name>A0ABR8C5N5_9CYAN</name>
<protein>
    <submittedName>
        <fullName evidence="2">GAF domain-containing protein</fullName>
    </submittedName>
</protein>
<dbReference type="RefSeq" id="WP_190576574.1">
    <property type="nucleotide sequence ID" value="NZ_CAWPQU010000034.1"/>
</dbReference>
<dbReference type="EMBL" id="JACJQY010000004">
    <property type="protein sequence ID" value="MBD2316047.1"/>
    <property type="molecule type" value="Genomic_DNA"/>
</dbReference>
<dbReference type="Gene3D" id="3.30.450.40">
    <property type="match status" value="1"/>
</dbReference>
<sequence length="214" mass="23766">MNLTKINSQDSPIPDRLNVVPFQSSLEEHSLLIASQAAIKLQTNLLKSSISYAQSISGSLILKATLKQTLEILTQFTDAGEGSIFLINEDGQIEESILARSPVTRDRKDSVISKVLDEGLAGWAFRHRQIGIIYDAVTDDRWVQLPDQPYVARSALAIPLIYGIEAIGIITLTHPQPNHFNEELGMMMQYCMEIIAAIVVNAQLHAKYRPLDLV</sequence>
<evidence type="ECO:0000313" key="3">
    <source>
        <dbReference type="Proteomes" id="UP000618445"/>
    </source>
</evidence>
<dbReference type="Pfam" id="PF13185">
    <property type="entry name" value="GAF_2"/>
    <property type="match status" value="1"/>
</dbReference>
<reference evidence="2 3" key="1">
    <citation type="journal article" date="2020" name="ISME J.">
        <title>Comparative genomics reveals insights into cyanobacterial evolution and habitat adaptation.</title>
        <authorList>
            <person name="Chen M.Y."/>
            <person name="Teng W.K."/>
            <person name="Zhao L."/>
            <person name="Hu C.X."/>
            <person name="Zhou Y.K."/>
            <person name="Han B.P."/>
            <person name="Song L.R."/>
            <person name="Shu W.S."/>
        </authorList>
    </citation>
    <scope>NUCLEOTIDE SEQUENCE [LARGE SCALE GENOMIC DNA]</scope>
    <source>
        <strain evidence="2 3">FACHB-1050</strain>
    </source>
</reference>
<dbReference type="SMART" id="SM00065">
    <property type="entry name" value="GAF"/>
    <property type="match status" value="1"/>
</dbReference>